<accession>A0AAD7HY45</accession>
<evidence type="ECO:0000313" key="2">
    <source>
        <dbReference type="EMBL" id="KAJ7731036.1"/>
    </source>
</evidence>
<dbReference type="Proteomes" id="UP001215598">
    <property type="component" value="Unassembled WGS sequence"/>
</dbReference>
<dbReference type="EMBL" id="JARKIB010000155">
    <property type="protein sequence ID" value="KAJ7731036.1"/>
    <property type="molecule type" value="Genomic_DNA"/>
</dbReference>
<feature type="compositionally biased region" description="Basic and acidic residues" evidence="1">
    <location>
        <begin position="185"/>
        <end position="201"/>
    </location>
</feature>
<protein>
    <submittedName>
        <fullName evidence="2">Uncharacterized protein</fullName>
    </submittedName>
</protein>
<evidence type="ECO:0000256" key="1">
    <source>
        <dbReference type="SAM" id="MobiDB-lite"/>
    </source>
</evidence>
<feature type="region of interest" description="Disordered" evidence="1">
    <location>
        <begin position="174"/>
        <end position="234"/>
    </location>
</feature>
<proteinExistence type="predicted"/>
<evidence type="ECO:0000313" key="3">
    <source>
        <dbReference type="Proteomes" id="UP001215598"/>
    </source>
</evidence>
<comment type="caution">
    <text evidence="2">The sequence shown here is derived from an EMBL/GenBank/DDBJ whole genome shotgun (WGS) entry which is preliminary data.</text>
</comment>
<name>A0AAD7HY45_9AGAR</name>
<organism evidence="2 3">
    <name type="scientific">Mycena metata</name>
    <dbReference type="NCBI Taxonomy" id="1033252"/>
    <lineage>
        <taxon>Eukaryota</taxon>
        <taxon>Fungi</taxon>
        <taxon>Dikarya</taxon>
        <taxon>Basidiomycota</taxon>
        <taxon>Agaricomycotina</taxon>
        <taxon>Agaricomycetes</taxon>
        <taxon>Agaricomycetidae</taxon>
        <taxon>Agaricales</taxon>
        <taxon>Marasmiineae</taxon>
        <taxon>Mycenaceae</taxon>
        <taxon>Mycena</taxon>
    </lineage>
</organism>
<keyword evidence="3" id="KW-1185">Reference proteome</keyword>
<reference evidence="2" key="1">
    <citation type="submission" date="2023-03" db="EMBL/GenBank/DDBJ databases">
        <title>Massive genome expansion in bonnet fungi (Mycena s.s.) driven by repeated elements and novel gene families across ecological guilds.</title>
        <authorList>
            <consortium name="Lawrence Berkeley National Laboratory"/>
            <person name="Harder C.B."/>
            <person name="Miyauchi S."/>
            <person name="Viragh M."/>
            <person name="Kuo A."/>
            <person name="Thoen E."/>
            <person name="Andreopoulos B."/>
            <person name="Lu D."/>
            <person name="Skrede I."/>
            <person name="Drula E."/>
            <person name="Henrissat B."/>
            <person name="Morin E."/>
            <person name="Kohler A."/>
            <person name="Barry K."/>
            <person name="LaButti K."/>
            <person name="Morin E."/>
            <person name="Salamov A."/>
            <person name="Lipzen A."/>
            <person name="Mereny Z."/>
            <person name="Hegedus B."/>
            <person name="Baldrian P."/>
            <person name="Stursova M."/>
            <person name="Weitz H."/>
            <person name="Taylor A."/>
            <person name="Grigoriev I.V."/>
            <person name="Nagy L.G."/>
            <person name="Martin F."/>
            <person name="Kauserud H."/>
        </authorList>
    </citation>
    <scope>NUCLEOTIDE SEQUENCE</scope>
    <source>
        <strain evidence="2">CBHHK182m</strain>
    </source>
</reference>
<sequence>MRSKNSYQLLASLEAFTDFSVQTVLKGAWQGATLITGRRLGGMGARSGGSRVHYGSAYSSKHLRYEMGLGGYSGSMIGCSVQQETREDLRIRGRVAASGPELGCKLSRGLTSGCTSSSSADAAVWGTCELIEDGIQRGRVLRKNEKQNFRMHESLNTLSSFTIGFEWWKPREEAPRRKLRTKPTKAAEKTQGEGRTHDERPWSILDAVTGADAEKTPLMRESAPDGDDRDVMAR</sequence>
<gene>
    <name evidence="2" type="ORF">B0H16DRAFT_1773287</name>
</gene>
<dbReference type="AlphaFoldDB" id="A0AAD7HY45"/>